<dbReference type="PATRIC" id="fig|388467.6.peg.2452"/>
<protein>
    <recommendedName>
        <fullName evidence="15">Cytochrome c oxidase subunit 2</fullName>
        <ecNumber evidence="15">7.1.1.9</ecNumber>
    </recommendedName>
</protein>
<comment type="function">
    <text evidence="12 15">Subunits I and II form the functional core of the enzyme complex. Electrons originating in cytochrome c are transferred via heme a and Cu(A) to the binuclear center formed by heme a3 and Cu(B).</text>
</comment>
<evidence type="ECO:0000256" key="1">
    <source>
        <dbReference type="ARBA" id="ARBA00004141"/>
    </source>
</evidence>
<feature type="domain" description="Cytochrome oxidase subunit II transmembrane region profile" evidence="18">
    <location>
        <begin position="21"/>
        <end position="119"/>
    </location>
</feature>
<comment type="subcellular location">
    <subcellularLocation>
        <location evidence="14">Cell membrane</location>
        <topology evidence="14">Multi-pass membrane protein</topology>
    </subcellularLocation>
    <subcellularLocation>
        <location evidence="1">Membrane</location>
        <topology evidence="1">Multi-pass membrane protein</topology>
    </subcellularLocation>
</comment>
<comment type="cofactor">
    <cofactor evidence="15">
        <name>Cu cation</name>
        <dbReference type="ChEBI" id="CHEBI:23378"/>
    </cofactor>
    <text evidence="15">Binds a copper A center.</text>
</comment>
<accession>A0A073CHN8</accession>
<feature type="transmembrane region" description="Helical" evidence="16">
    <location>
        <begin position="89"/>
        <end position="109"/>
    </location>
</feature>
<dbReference type="InterPro" id="IPR045187">
    <property type="entry name" value="CcO_II"/>
</dbReference>
<evidence type="ECO:0000256" key="4">
    <source>
        <dbReference type="ARBA" id="ARBA00022660"/>
    </source>
</evidence>
<evidence type="ECO:0000259" key="18">
    <source>
        <dbReference type="PROSITE" id="PS50999"/>
    </source>
</evidence>
<dbReference type="PANTHER" id="PTHR22888">
    <property type="entry name" value="CYTOCHROME C OXIDASE, SUBUNIT II"/>
    <property type="match status" value="1"/>
</dbReference>
<dbReference type="Proteomes" id="UP000027395">
    <property type="component" value="Chromosome"/>
</dbReference>
<keyword evidence="5 14" id="KW-0812">Transmembrane</keyword>
<keyword evidence="20" id="KW-1185">Reference proteome</keyword>
<keyword evidence="8 14" id="KW-0249">Electron transport</keyword>
<evidence type="ECO:0000256" key="11">
    <source>
        <dbReference type="ARBA" id="ARBA00023136"/>
    </source>
</evidence>
<dbReference type="PRINTS" id="PR01166">
    <property type="entry name" value="CYCOXIDASEII"/>
</dbReference>
<evidence type="ECO:0000256" key="13">
    <source>
        <dbReference type="ARBA" id="ARBA00047816"/>
    </source>
</evidence>
<dbReference type="Gene3D" id="2.60.40.420">
    <property type="entry name" value="Cupredoxins - blue copper proteins"/>
    <property type="match status" value="1"/>
</dbReference>
<evidence type="ECO:0000256" key="6">
    <source>
        <dbReference type="ARBA" id="ARBA00022723"/>
    </source>
</evidence>
<keyword evidence="4 14" id="KW-0679">Respiratory chain</keyword>
<name>A0A073CHN8_PLAA1</name>
<evidence type="ECO:0000313" key="19">
    <source>
        <dbReference type="EMBL" id="KEI67407.1"/>
    </source>
</evidence>
<dbReference type="InterPro" id="IPR002429">
    <property type="entry name" value="CcO_II-like_C"/>
</dbReference>
<evidence type="ECO:0000256" key="7">
    <source>
        <dbReference type="ARBA" id="ARBA00022967"/>
    </source>
</evidence>
<dbReference type="GO" id="GO:0042773">
    <property type="term" value="P:ATP synthesis coupled electron transport"/>
    <property type="evidence" value="ECO:0007669"/>
    <property type="project" value="TreeGrafter"/>
</dbReference>
<dbReference type="CDD" id="cd13919">
    <property type="entry name" value="CuRO_HCO_II_like_5"/>
    <property type="match status" value="1"/>
</dbReference>
<evidence type="ECO:0000313" key="20">
    <source>
        <dbReference type="Proteomes" id="UP000027395"/>
    </source>
</evidence>
<dbReference type="HOGENOM" id="CLU_036876_4_2_3"/>
<gene>
    <name evidence="19" type="primary">ctaC</name>
    <name evidence="19" type="ORF">A19Y_2509</name>
</gene>
<dbReference type="EC" id="7.1.1.9" evidence="15"/>
<feature type="transmembrane region" description="Helical" evidence="16">
    <location>
        <begin position="7"/>
        <end position="24"/>
    </location>
</feature>
<comment type="similarity">
    <text evidence="2 14">Belongs to the cytochrome c oxidase subunit 2 family.</text>
</comment>
<dbReference type="PROSITE" id="PS50857">
    <property type="entry name" value="COX2_CUA"/>
    <property type="match status" value="1"/>
</dbReference>
<evidence type="ECO:0000256" key="15">
    <source>
        <dbReference type="RuleBase" id="RU004024"/>
    </source>
</evidence>
<evidence type="ECO:0000256" key="9">
    <source>
        <dbReference type="ARBA" id="ARBA00022989"/>
    </source>
</evidence>
<feature type="transmembrane region" description="Helical" evidence="16">
    <location>
        <begin position="44"/>
        <end position="68"/>
    </location>
</feature>
<evidence type="ECO:0000256" key="12">
    <source>
        <dbReference type="ARBA" id="ARBA00024688"/>
    </source>
</evidence>
<evidence type="ECO:0000256" key="5">
    <source>
        <dbReference type="ARBA" id="ARBA00022692"/>
    </source>
</evidence>
<reference evidence="19 20" key="1">
    <citation type="journal article" date="2014" name="Appl. Environ. Microbiol.">
        <title>Elucidation of insertion elements encoded on plasmids and in vitro construction of shuttle vectors from the toxic cyanobacterium Planktothrix.</title>
        <authorList>
            <person name="Christiansen G."/>
            <person name="Goesmann A."/>
            <person name="Kurmayer R."/>
        </authorList>
    </citation>
    <scope>NUCLEOTIDE SEQUENCE [LARGE SCALE GENOMIC DNA]</scope>
    <source>
        <strain evidence="19 20">NIVA-CYA 126/8</strain>
    </source>
</reference>
<dbReference type="STRING" id="388467.A19Y_2509"/>
<keyword evidence="9 16" id="KW-1133">Transmembrane helix</keyword>
<proteinExistence type="inferred from homology"/>
<dbReference type="AlphaFoldDB" id="A0A073CHN8"/>
<feature type="domain" description="Cytochrome oxidase subunit II copper A binding" evidence="17">
    <location>
        <begin position="180"/>
        <end position="291"/>
    </location>
</feature>
<dbReference type="GO" id="GO:0004129">
    <property type="term" value="F:cytochrome-c oxidase activity"/>
    <property type="evidence" value="ECO:0007669"/>
    <property type="project" value="UniProtKB-EC"/>
</dbReference>
<dbReference type="PANTHER" id="PTHR22888:SF9">
    <property type="entry name" value="CYTOCHROME C OXIDASE SUBUNIT 2"/>
    <property type="match status" value="1"/>
</dbReference>
<dbReference type="GO" id="GO:0005886">
    <property type="term" value="C:plasma membrane"/>
    <property type="evidence" value="ECO:0007669"/>
    <property type="project" value="UniProtKB-SubCell"/>
</dbReference>
<keyword evidence="7" id="KW-1278">Translocase</keyword>
<keyword evidence="3 14" id="KW-0813">Transport</keyword>
<dbReference type="Gene3D" id="1.10.287.90">
    <property type="match status" value="1"/>
</dbReference>
<evidence type="ECO:0000256" key="3">
    <source>
        <dbReference type="ARBA" id="ARBA00022448"/>
    </source>
</evidence>
<evidence type="ECO:0000256" key="2">
    <source>
        <dbReference type="ARBA" id="ARBA00007866"/>
    </source>
</evidence>
<dbReference type="Pfam" id="PF02790">
    <property type="entry name" value="COX2_TM"/>
    <property type="match status" value="1"/>
</dbReference>
<keyword evidence="10 15" id="KW-0186">Copper</keyword>
<dbReference type="InterPro" id="IPR001505">
    <property type="entry name" value="Copper_CuA"/>
</dbReference>
<dbReference type="RefSeq" id="WP_042154500.1">
    <property type="nucleotide sequence ID" value="NZ_CM002803.1"/>
</dbReference>
<evidence type="ECO:0000256" key="10">
    <source>
        <dbReference type="ARBA" id="ARBA00023008"/>
    </source>
</evidence>
<dbReference type="eggNOG" id="COG1622">
    <property type="taxonomic scope" value="Bacteria"/>
</dbReference>
<dbReference type="InterPro" id="IPR036257">
    <property type="entry name" value="Cyt_c_oxidase_su2_TM_sf"/>
</dbReference>
<comment type="catalytic activity">
    <reaction evidence="13 15">
        <text>4 Fe(II)-[cytochrome c] + O2 + 8 H(+)(in) = 4 Fe(III)-[cytochrome c] + 2 H2O + 4 H(+)(out)</text>
        <dbReference type="Rhea" id="RHEA:11436"/>
        <dbReference type="Rhea" id="RHEA-COMP:10350"/>
        <dbReference type="Rhea" id="RHEA-COMP:14399"/>
        <dbReference type="ChEBI" id="CHEBI:15377"/>
        <dbReference type="ChEBI" id="CHEBI:15378"/>
        <dbReference type="ChEBI" id="CHEBI:15379"/>
        <dbReference type="ChEBI" id="CHEBI:29033"/>
        <dbReference type="ChEBI" id="CHEBI:29034"/>
        <dbReference type="EC" id="7.1.1.9"/>
    </reaction>
</comment>
<keyword evidence="6 15" id="KW-0479">Metal-binding</keyword>
<dbReference type="InterPro" id="IPR011759">
    <property type="entry name" value="Cyt_c_oxidase_su2_TM_dom"/>
</dbReference>
<evidence type="ECO:0000256" key="16">
    <source>
        <dbReference type="SAM" id="Phobius"/>
    </source>
</evidence>
<sequence length="356" mass="38318">MKIPSSILTLLVGIGITLVSLWYGQNHNLLPVAATEQAAQVDGLFDIMMTISFGLVLLVEGVLVVAAIKFRRRPDDNTDAAPIHGNIPLEIVWTAIPAVVVLGIGIYSFEIYNNMGGLDPMASGQHSMHAHGKMNGAAIAAPLIDGQPPLAPRERGVGGKPELTQIALGIGASPSQEGKAAAVNVDVTGLQFAWLFNYKETGINAGELHVPIGQEVQLNMSAQDVIHAFWIPQLRLKQDTIPGRITELRFTPNKLGTYPIVCAELCGSYHGAMRSQMIVDTPEDYQAWVAENLVASNPDLQTAVAINPAELSEGEFLAPYANENQLSVNSEQLSVMRQLTVASSQQNLDFVSNTDY</sequence>
<dbReference type="SUPFAM" id="SSF49503">
    <property type="entry name" value="Cupredoxins"/>
    <property type="match status" value="1"/>
</dbReference>
<keyword evidence="11 16" id="KW-0472">Membrane</keyword>
<organism evidence="19 20">
    <name type="scientific">Planktothrix agardhii (strain NIVA-CYA 126/8)</name>
    <dbReference type="NCBI Taxonomy" id="388467"/>
    <lineage>
        <taxon>Bacteria</taxon>
        <taxon>Bacillati</taxon>
        <taxon>Cyanobacteriota</taxon>
        <taxon>Cyanophyceae</taxon>
        <taxon>Oscillatoriophycideae</taxon>
        <taxon>Oscillatoriales</taxon>
        <taxon>Microcoleaceae</taxon>
        <taxon>Planktothrix</taxon>
    </lineage>
</organism>
<dbReference type="GO" id="GO:0005507">
    <property type="term" value="F:copper ion binding"/>
    <property type="evidence" value="ECO:0007669"/>
    <property type="project" value="InterPro"/>
</dbReference>
<dbReference type="Pfam" id="PF00116">
    <property type="entry name" value="COX2"/>
    <property type="match status" value="1"/>
</dbReference>
<dbReference type="EMBL" id="CM002803">
    <property type="protein sequence ID" value="KEI67407.1"/>
    <property type="molecule type" value="Genomic_DNA"/>
</dbReference>
<dbReference type="PROSITE" id="PS00078">
    <property type="entry name" value="COX2"/>
    <property type="match status" value="1"/>
</dbReference>
<keyword evidence="19" id="KW-0560">Oxidoreductase</keyword>
<dbReference type="PROSITE" id="PS50999">
    <property type="entry name" value="COX2_TM"/>
    <property type="match status" value="1"/>
</dbReference>
<dbReference type="FunFam" id="1.10.287.90:FF:000013">
    <property type="entry name" value="Cytochrome c oxidase subunit 2"/>
    <property type="match status" value="1"/>
</dbReference>
<dbReference type="InterPro" id="IPR008972">
    <property type="entry name" value="Cupredoxin"/>
</dbReference>
<dbReference type="GO" id="GO:0016491">
    <property type="term" value="F:oxidoreductase activity"/>
    <property type="evidence" value="ECO:0007669"/>
    <property type="project" value="UniProtKB-KW"/>
</dbReference>
<evidence type="ECO:0000259" key="17">
    <source>
        <dbReference type="PROSITE" id="PS50857"/>
    </source>
</evidence>
<dbReference type="SUPFAM" id="SSF81464">
    <property type="entry name" value="Cytochrome c oxidase subunit II-like, transmembrane region"/>
    <property type="match status" value="1"/>
</dbReference>
<evidence type="ECO:0000256" key="14">
    <source>
        <dbReference type="RuleBase" id="RU000456"/>
    </source>
</evidence>
<evidence type="ECO:0000256" key="8">
    <source>
        <dbReference type="ARBA" id="ARBA00022982"/>
    </source>
</evidence>